<dbReference type="PATRIC" id="fig|727.582.peg.1966"/>
<comment type="caution">
    <text evidence="1">The sequence shown here is derived from an EMBL/GenBank/DDBJ whole genome shotgun (WGS) entry which is preliminary data.</text>
</comment>
<sequence length="33" mass="3844">MKGEESKIVPIIEVFVVVNLLKVLNFHQLFQCQ</sequence>
<evidence type="ECO:0000313" key="1">
    <source>
        <dbReference type="EMBL" id="KIS36505.1"/>
    </source>
</evidence>
<accession>A0A158T061</accession>
<proteinExistence type="predicted"/>
<dbReference type="AlphaFoldDB" id="A0A158T061"/>
<evidence type="ECO:0000313" key="2">
    <source>
        <dbReference type="Proteomes" id="UP000050700"/>
    </source>
</evidence>
<dbReference type="EMBL" id="JMQP01000002">
    <property type="protein sequence ID" value="KIS36505.1"/>
    <property type="molecule type" value="Genomic_DNA"/>
</dbReference>
<dbReference type="Proteomes" id="UP000050700">
    <property type="component" value="Unassembled WGS sequence"/>
</dbReference>
<protein>
    <submittedName>
        <fullName evidence="1">Uncharacterized protein</fullName>
    </submittedName>
</protein>
<organism evidence="1 2">
    <name type="scientific">Haemophilus influenzae</name>
    <dbReference type="NCBI Taxonomy" id="727"/>
    <lineage>
        <taxon>Bacteria</taxon>
        <taxon>Pseudomonadati</taxon>
        <taxon>Pseudomonadota</taxon>
        <taxon>Gammaproteobacteria</taxon>
        <taxon>Pasteurellales</taxon>
        <taxon>Pasteurellaceae</taxon>
        <taxon>Haemophilus</taxon>
    </lineage>
</organism>
<name>A0A158T061_HAEIF</name>
<gene>
    <name evidence="1" type="ORF">NTHI1209_02160</name>
</gene>
<reference evidence="1 2" key="1">
    <citation type="submission" date="2014-05" db="EMBL/GenBank/DDBJ databases">
        <title>Methylome analysis of the phasevarions of Haemophilus influenzae.</title>
        <authorList>
            <person name="Atack J.M."/>
            <person name="Fox K.L."/>
            <person name="Power P.M."/>
            <person name="Clark T."/>
            <person name="Jurcisek J."/>
            <person name="Korlach J."/>
            <person name="Bakaletz L.O."/>
            <person name="Jennings M.P."/>
        </authorList>
    </citation>
    <scope>NUCLEOTIDE SEQUENCE [LARGE SCALE GENOMIC DNA]</scope>
    <source>
        <strain evidence="1 2">1209</strain>
    </source>
</reference>